<gene>
    <name evidence="2" type="ORF">O181_066804</name>
</gene>
<feature type="domain" description="Tet-like 2OG-Fe(II) oxygenase" evidence="1">
    <location>
        <begin position="4"/>
        <end position="75"/>
    </location>
</feature>
<comment type="caution">
    <text evidence="2">The sequence shown here is derived from an EMBL/GenBank/DDBJ whole genome shotgun (WGS) entry which is preliminary data.</text>
</comment>
<accession>A0A9Q3EU57</accession>
<dbReference type="Proteomes" id="UP000765509">
    <property type="component" value="Unassembled WGS sequence"/>
</dbReference>
<reference evidence="2" key="1">
    <citation type="submission" date="2021-03" db="EMBL/GenBank/DDBJ databases">
        <title>Draft genome sequence of rust myrtle Austropuccinia psidii MF-1, a brazilian biotype.</title>
        <authorList>
            <person name="Quecine M.C."/>
            <person name="Pachon D.M.R."/>
            <person name="Bonatelli M.L."/>
            <person name="Correr F.H."/>
            <person name="Franceschini L.M."/>
            <person name="Leite T.F."/>
            <person name="Margarido G.R.A."/>
            <person name="Almeida C.A."/>
            <person name="Ferrarezi J.A."/>
            <person name="Labate C.A."/>
        </authorList>
    </citation>
    <scope>NUCLEOTIDE SEQUENCE</scope>
    <source>
        <strain evidence="2">MF-1</strain>
    </source>
</reference>
<feature type="domain" description="Tet-like 2OG-Fe(II) oxygenase" evidence="1">
    <location>
        <begin position="95"/>
        <end position="181"/>
    </location>
</feature>
<dbReference type="AlphaFoldDB" id="A0A9Q3EU57"/>
<keyword evidence="3" id="KW-1185">Reference proteome</keyword>
<dbReference type="InterPro" id="IPR046798">
    <property type="entry name" value="2OG-FeII_Oxy_6"/>
</dbReference>
<sequence length="236" mass="26856">MSEVEVNQWDELSQFLFCKRKFTDPIATNGELHEGFMFAIGWRKCSIKNKQFGLYGSLGKIENAKDEGKNRGANLSSVGCILVNYEADIYAYQGAFEFASTLNFTINGFKKAPHLDKDSLVYDLGWWFQADKRTSQIQRDASKRCTGGKLIFPNENFWIDLSKCHGLIQVVSASSTFAHYTDTAQDNERMTLVGMSAQCLRRLEKTMWWKSKGYYEIGEGVGYHIRDGNKISSQSE</sequence>
<protein>
    <recommendedName>
        <fullName evidence="1">Tet-like 2OG-Fe(II) oxygenase domain-containing protein</fullName>
    </recommendedName>
</protein>
<proteinExistence type="predicted"/>
<organism evidence="2 3">
    <name type="scientific">Austropuccinia psidii MF-1</name>
    <dbReference type="NCBI Taxonomy" id="1389203"/>
    <lineage>
        <taxon>Eukaryota</taxon>
        <taxon>Fungi</taxon>
        <taxon>Dikarya</taxon>
        <taxon>Basidiomycota</taxon>
        <taxon>Pucciniomycotina</taxon>
        <taxon>Pucciniomycetes</taxon>
        <taxon>Pucciniales</taxon>
        <taxon>Sphaerophragmiaceae</taxon>
        <taxon>Austropuccinia</taxon>
    </lineage>
</organism>
<evidence type="ECO:0000313" key="2">
    <source>
        <dbReference type="EMBL" id="MBW0527089.1"/>
    </source>
</evidence>
<evidence type="ECO:0000313" key="3">
    <source>
        <dbReference type="Proteomes" id="UP000765509"/>
    </source>
</evidence>
<name>A0A9Q3EU57_9BASI</name>
<dbReference type="Pfam" id="PF20515">
    <property type="entry name" value="2OG-FeII_Oxy_6"/>
    <property type="match status" value="2"/>
</dbReference>
<dbReference type="OrthoDB" id="2503998at2759"/>
<evidence type="ECO:0000259" key="1">
    <source>
        <dbReference type="Pfam" id="PF20515"/>
    </source>
</evidence>
<dbReference type="EMBL" id="AVOT02033218">
    <property type="protein sequence ID" value="MBW0527089.1"/>
    <property type="molecule type" value="Genomic_DNA"/>
</dbReference>